<dbReference type="GO" id="GO:0047631">
    <property type="term" value="F:ADP-ribose diphosphatase activity"/>
    <property type="evidence" value="ECO:0007669"/>
    <property type="project" value="TreeGrafter"/>
</dbReference>
<protein>
    <recommendedName>
        <fullName evidence="3">Nudix hydrolase domain-containing protein</fullName>
    </recommendedName>
</protein>
<feature type="domain" description="Nudix hydrolase" evidence="3">
    <location>
        <begin position="89"/>
        <end position="230"/>
    </location>
</feature>
<proteinExistence type="inferred from homology"/>
<dbReference type="GO" id="GO:0019693">
    <property type="term" value="P:ribose phosphate metabolic process"/>
    <property type="evidence" value="ECO:0007669"/>
    <property type="project" value="TreeGrafter"/>
</dbReference>
<dbReference type="SUPFAM" id="SSF55811">
    <property type="entry name" value="Nudix"/>
    <property type="match status" value="1"/>
</dbReference>
<sequence length="249" mass="27399">MWLQGSRRLSSNGRLWTAPTTHYLLKSNPKMSVADSVPSRMPLEPKVTAVAPLDTDQAKWIGLKQIHYTDQDGKKRVWESAERKTRGASGIDAVAILAILRSKTNAFPLSTVVIEQYRPAIDKFVIELPAGLIDKGETAEQAAIRELEEETGYKAEKVTESSPIVFSDPGMSNANMKLVVASVPMNDQLEMPDSKLDVGEHIVKRVIPLDKLNATLKVYDEKGYVVDARLAHLATGYDIAQRIGSGAFP</sequence>
<dbReference type="AlphaFoldDB" id="A0A0C9YC60"/>
<dbReference type="GO" id="GO:0005634">
    <property type="term" value="C:nucleus"/>
    <property type="evidence" value="ECO:0007669"/>
    <property type="project" value="TreeGrafter"/>
</dbReference>
<comment type="similarity">
    <text evidence="2">Belongs to the Nudix hydrolase family.</text>
</comment>
<dbReference type="PROSITE" id="PS00893">
    <property type="entry name" value="NUDIX_BOX"/>
    <property type="match status" value="1"/>
</dbReference>
<dbReference type="Proteomes" id="UP000054018">
    <property type="component" value="Unassembled WGS sequence"/>
</dbReference>
<dbReference type="STRING" id="765257.A0A0C9YC60"/>
<dbReference type="InterPro" id="IPR000086">
    <property type="entry name" value="NUDIX_hydrolase_dom"/>
</dbReference>
<reference evidence="4 5" key="1">
    <citation type="submission" date="2014-04" db="EMBL/GenBank/DDBJ databases">
        <authorList>
            <consortium name="DOE Joint Genome Institute"/>
            <person name="Kuo A."/>
            <person name="Kohler A."/>
            <person name="Costa M.D."/>
            <person name="Nagy L.G."/>
            <person name="Floudas D."/>
            <person name="Copeland A."/>
            <person name="Barry K.W."/>
            <person name="Cichocki N."/>
            <person name="Veneault-Fourrey C."/>
            <person name="LaButti K."/>
            <person name="Lindquist E.A."/>
            <person name="Lipzen A."/>
            <person name="Lundell T."/>
            <person name="Morin E."/>
            <person name="Murat C."/>
            <person name="Sun H."/>
            <person name="Tunlid A."/>
            <person name="Henrissat B."/>
            <person name="Grigoriev I.V."/>
            <person name="Hibbett D.S."/>
            <person name="Martin F."/>
            <person name="Nordberg H.P."/>
            <person name="Cantor M.N."/>
            <person name="Hua S.X."/>
        </authorList>
    </citation>
    <scope>NUCLEOTIDE SEQUENCE [LARGE SCALE GENOMIC DNA]</scope>
    <source>
        <strain evidence="4 5">441</strain>
    </source>
</reference>
<evidence type="ECO:0000256" key="2">
    <source>
        <dbReference type="RuleBase" id="RU003476"/>
    </source>
</evidence>
<dbReference type="PROSITE" id="PS51462">
    <property type="entry name" value="NUDIX"/>
    <property type="match status" value="1"/>
</dbReference>
<name>A0A0C9YC60_9AGAM</name>
<dbReference type="GO" id="GO:0006753">
    <property type="term" value="P:nucleoside phosphate metabolic process"/>
    <property type="evidence" value="ECO:0007669"/>
    <property type="project" value="TreeGrafter"/>
</dbReference>
<dbReference type="FunFam" id="3.90.79.10:FF:000016">
    <property type="entry name" value="ADP-sugar pyrophosphatase isoform X1"/>
    <property type="match status" value="1"/>
</dbReference>
<reference evidence="5" key="2">
    <citation type="submission" date="2015-01" db="EMBL/GenBank/DDBJ databases">
        <title>Evolutionary Origins and Diversification of the Mycorrhizal Mutualists.</title>
        <authorList>
            <consortium name="DOE Joint Genome Institute"/>
            <consortium name="Mycorrhizal Genomics Consortium"/>
            <person name="Kohler A."/>
            <person name="Kuo A."/>
            <person name="Nagy L.G."/>
            <person name="Floudas D."/>
            <person name="Copeland A."/>
            <person name="Barry K.W."/>
            <person name="Cichocki N."/>
            <person name="Veneault-Fourrey C."/>
            <person name="LaButti K."/>
            <person name="Lindquist E.A."/>
            <person name="Lipzen A."/>
            <person name="Lundell T."/>
            <person name="Morin E."/>
            <person name="Murat C."/>
            <person name="Riley R."/>
            <person name="Ohm R."/>
            <person name="Sun H."/>
            <person name="Tunlid A."/>
            <person name="Henrissat B."/>
            <person name="Grigoriev I.V."/>
            <person name="Hibbett D.S."/>
            <person name="Martin F."/>
        </authorList>
    </citation>
    <scope>NUCLEOTIDE SEQUENCE [LARGE SCALE GENOMIC DNA]</scope>
    <source>
        <strain evidence="5">441</strain>
    </source>
</reference>
<accession>A0A0C9YC60</accession>
<dbReference type="CDD" id="cd18888">
    <property type="entry name" value="NUDIX_ADPRase_Nudt5"/>
    <property type="match status" value="1"/>
</dbReference>
<dbReference type="Gene3D" id="3.90.79.10">
    <property type="entry name" value="Nucleoside Triphosphate Pyrophosphohydrolase"/>
    <property type="match status" value="1"/>
</dbReference>
<evidence type="ECO:0000313" key="4">
    <source>
        <dbReference type="EMBL" id="KIK22335.1"/>
    </source>
</evidence>
<dbReference type="EMBL" id="KN833740">
    <property type="protein sequence ID" value="KIK22335.1"/>
    <property type="molecule type" value="Genomic_DNA"/>
</dbReference>
<dbReference type="PANTHER" id="PTHR11839">
    <property type="entry name" value="UDP/ADP-SUGAR PYROPHOSPHATASE"/>
    <property type="match status" value="1"/>
</dbReference>
<keyword evidence="5" id="KW-1185">Reference proteome</keyword>
<dbReference type="InterPro" id="IPR020084">
    <property type="entry name" value="NUDIX_hydrolase_CS"/>
</dbReference>
<evidence type="ECO:0000259" key="3">
    <source>
        <dbReference type="PROSITE" id="PS51462"/>
    </source>
</evidence>
<dbReference type="InterPro" id="IPR015797">
    <property type="entry name" value="NUDIX_hydrolase-like_dom_sf"/>
</dbReference>
<dbReference type="OrthoDB" id="10249920at2759"/>
<dbReference type="Pfam" id="PF00293">
    <property type="entry name" value="NUDIX"/>
    <property type="match status" value="1"/>
</dbReference>
<keyword evidence="1 2" id="KW-0378">Hydrolase</keyword>
<dbReference type="PRINTS" id="PR00502">
    <property type="entry name" value="NUDIXFAMILY"/>
</dbReference>
<organism evidence="4 5">
    <name type="scientific">Pisolithus microcarpus 441</name>
    <dbReference type="NCBI Taxonomy" id="765257"/>
    <lineage>
        <taxon>Eukaryota</taxon>
        <taxon>Fungi</taxon>
        <taxon>Dikarya</taxon>
        <taxon>Basidiomycota</taxon>
        <taxon>Agaricomycotina</taxon>
        <taxon>Agaricomycetes</taxon>
        <taxon>Agaricomycetidae</taxon>
        <taxon>Boletales</taxon>
        <taxon>Sclerodermatineae</taxon>
        <taxon>Pisolithaceae</taxon>
        <taxon>Pisolithus</taxon>
    </lineage>
</organism>
<evidence type="ECO:0000313" key="5">
    <source>
        <dbReference type="Proteomes" id="UP000054018"/>
    </source>
</evidence>
<gene>
    <name evidence="4" type="ORF">PISMIDRAFT_505141</name>
</gene>
<dbReference type="HOGENOM" id="CLU_062658_0_0_1"/>
<dbReference type="InterPro" id="IPR020476">
    <property type="entry name" value="Nudix_hydrolase"/>
</dbReference>
<dbReference type="PANTHER" id="PTHR11839:SF1">
    <property type="entry name" value="ADP-SUGAR PYROPHOSPHATASE"/>
    <property type="match status" value="1"/>
</dbReference>
<evidence type="ECO:0000256" key="1">
    <source>
        <dbReference type="ARBA" id="ARBA00022801"/>
    </source>
</evidence>